<evidence type="ECO:0000256" key="7">
    <source>
        <dbReference type="ARBA" id="ARBA00023054"/>
    </source>
</evidence>
<keyword evidence="6" id="KW-0805">Transcription regulation</keyword>
<dbReference type="PROSITE" id="PS50950">
    <property type="entry name" value="ZF_THAP"/>
    <property type="match status" value="1"/>
</dbReference>
<evidence type="ECO:0000256" key="2">
    <source>
        <dbReference type="ARBA" id="ARBA00006177"/>
    </source>
</evidence>
<dbReference type="InterPro" id="IPR006612">
    <property type="entry name" value="THAP_Znf"/>
</dbReference>
<feature type="domain" description="THAP-type" evidence="13">
    <location>
        <begin position="8"/>
        <end position="86"/>
    </location>
</feature>
<reference evidence="14" key="1">
    <citation type="submission" date="2019-08" db="EMBL/GenBank/DDBJ databases">
        <title>The genome of the North American firefly Photinus pyralis.</title>
        <authorList>
            <consortium name="Photinus pyralis genome working group"/>
            <person name="Fallon T.R."/>
            <person name="Sander Lower S.E."/>
            <person name="Weng J.-K."/>
        </authorList>
    </citation>
    <scope>NUCLEOTIDE SEQUENCE</scope>
    <source>
        <strain evidence="14">TRF0915ILg1</strain>
        <tissue evidence="14">Whole body</tissue>
    </source>
</reference>
<dbReference type="SMART" id="SM00980">
    <property type="entry name" value="THAP"/>
    <property type="match status" value="1"/>
</dbReference>
<dbReference type="PANTHER" id="PTHR46600">
    <property type="entry name" value="THAP DOMAIN-CONTAINING"/>
    <property type="match status" value="1"/>
</dbReference>
<gene>
    <name evidence="14" type="ORF">ILUMI_22451</name>
</gene>
<dbReference type="GO" id="GO:0005654">
    <property type="term" value="C:nucleoplasm"/>
    <property type="evidence" value="ECO:0007669"/>
    <property type="project" value="UniProtKB-SubCell"/>
</dbReference>
<sequence>MSNGVTKSKNNCCVPQCKSTYKIPNISFHKFHKLQQNINEKLKIGKDISAYMKVCSLHFKNDDFFFGGAHINKINRLKKTAVPSQNLPVCSHDCILSPTQMQWHLDREQRLQNRAKNKSVQKAVEHVEELPDLTAGGKCYDRYDTIKAARNLLNFKESSVVISKTPVEIKKTYENKGVQVNTILKISWAVIISTEF</sequence>
<evidence type="ECO:0000256" key="12">
    <source>
        <dbReference type="PROSITE-ProRule" id="PRU00309"/>
    </source>
</evidence>
<proteinExistence type="inferred from homology"/>
<protein>
    <recommendedName>
        <fullName evidence="13">THAP-type domain-containing protein</fullName>
    </recommendedName>
</protein>
<evidence type="ECO:0000256" key="3">
    <source>
        <dbReference type="ARBA" id="ARBA00022723"/>
    </source>
</evidence>
<dbReference type="Pfam" id="PF05485">
    <property type="entry name" value="THAP"/>
    <property type="match status" value="1"/>
</dbReference>
<dbReference type="Proteomes" id="UP000801492">
    <property type="component" value="Unassembled WGS sequence"/>
</dbReference>
<dbReference type="GO" id="GO:0043565">
    <property type="term" value="F:sequence-specific DNA binding"/>
    <property type="evidence" value="ECO:0007669"/>
    <property type="project" value="InterPro"/>
</dbReference>
<evidence type="ECO:0000256" key="1">
    <source>
        <dbReference type="ARBA" id="ARBA00004642"/>
    </source>
</evidence>
<keyword evidence="10" id="KW-0539">Nucleus</keyword>
<keyword evidence="5" id="KW-0862">Zinc</keyword>
<evidence type="ECO:0000313" key="14">
    <source>
        <dbReference type="EMBL" id="KAF2883723.1"/>
    </source>
</evidence>
<dbReference type="PANTHER" id="PTHR46600:SF1">
    <property type="entry name" value="THAP DOMAIN-CONTAINING PROTEIN 1"/>
    <property type="match status" value="1"/>
</dbReference>
<accession>A0A8K0G2W7</accession>
<evidence type="ECO:0000313" key="15">
    <source>
        <dbReference type="Proteomes" id="UP000801492"/>
    </source>
</evidence>
<keyword evidence="7" id="KW-0175">Coiled coil</keyword>
<organism evidence="14 15">
    <name type="scientific">Ignelater luminosus</name>
    <name type="common">Cucubano</name>
    <name type="synonym">Pyrophorus luminosus</name>
    <dbReference type="NCBI Taxonomy" id="2038154"/>
    <lineage>
        <taxon>Eukaryota</taxon>
        <taxon>Metazoa</taxon>
        <taxon>Ecdysozoa</taxon>
        <taxon>Arthropoda</taxon>
        <taxon>Hexapoda</taxon>
        <taxon>Insecta</taxon>
        <taxon>Pterygota</taxon>
        <taxon>Neoptera</taxon>
        <taxon>Endopterygota</taxon>
        <taxon>Coleoptera</taxon>
        <taxon>Polyphaga</taxon>
        <taxon>Elateriformia</taxon>
        <taxon>Elateroidea</taxon>
        <taxon>Elateridae</taxon>
        <taxon>Agrypninae</taxon>
        <taxon>Pyrophorini</taxon>
        <taxon>Ignelater</taxon>
    </lineage>
</organism>
<comment type="caution">
    <text evidence="14">The sequence shown here is derived from an EMBL/GenBank/DDBJ whole genome shotgun (WGS) entry which is preliminary data.</text>
</comment>
<dbReference type="AlphaFoldDB" id="A0A8K0G2W7"/>
<name>A0A8K0G2W7_IGNLU</name>
<evidence type="ECO:0000256" key="5">
    <source>
        <dbReference type="ARBA" id="ARBA00022833"/>
    </source>
</evidence>
<dbReference type="GO" id="GO:0008270">
    <property type="term" value="F:zinc ion binding"/>
    <property type="evidence" value="ECO:0007669"/>
    <property type="project" value="UniProtKB-KW"/>
</dbReference>
<evidence type="ECO:0000256" key="9">
    <source>
        <dbReference type="ARBA" id="ARBA00023163"/>
    </source>
</evidence>
<evidence type="ECO:0000256" key="4">
    <source>
        <dbReference type="ARBA" id="ARBA00022771"/>
    </source>
</evidence>
<keyword evidence="9" id="KW-0804">Transcription</keyword>
<keyword evidence="11" id="KW-0131">Cell cycle</keyword>
<evidence type="ECO:0000256" key="8">
    <source>
        <dbReference type="ARBA" id="ARBA00023125"/>
    </source>
</evidence>
<keyword evidence="15" id="KW-1185">Reference proteome</keyword>
<dbReference type="SUPFAM" id="SSF57716">
    <property type="entry name" value="Glucocorticoid receptor-like (DNA-binding domain)"/>
    <property type="match status" value="1"/>
</dbReference>
<evidence type="ECO:0000256" key="6">
    <source>
        <dbReference type="ARBA" id="ARBA00023015"/>
    </source>
</evidence>
<dbReference type="InterPro" id="IPR026516">
    <property type="entry name" value="THAP1/10"/>
</dbReference>
<comment type="similarity">
    <text evidence="2">Belongs to the THAP1 family.</text>
</comment>
<keyword evidence="3" id="KW-0479">Metal-binding</keyword>
<evidence type="ECO:0000256" key="11">
    <source>
        <dbReference type="ARBA" id="ARBA00023306"/>
    </source>
</evidence>
<dbReference type="EMBL" id="VTPC01090307">
    <property type="protein sequence ID" value="KAF2883723.1"/>
    <property type="molecule type" value="Genomic_DNA"/>
</dbReference>
<comment type="subcellular location">
    <subcellularLocation>
        <location evidence="1">Nucleus</location>
        <location evidence="1">Nucleoplasm</location>
    </subcellularLocation>
</comment>
<keyword evidence="4 12" id="KW-0863">Zinc-finger</keyword>
<evidence type="ECO:0000259" key="13">
    <source>
        <dbReference type="PROSITE" id="PS50950"/>
    </source>
</evidence>
<keyword evidence="8 12" id="KW-0238">DNA-binding</keyword>
<evidence type="ECO:0000256" key="10">
    <source>
        <dbReference type="ARBA" id="ARBA00023242"/>
    </source>
</evidence>
<dbReference type="OrthoDB" id="6619240at2759"/>